<comment type="caution">
    <text evidence="1">The sequence shown here is derived from an EMBL/GenBank/DDBJ whole genome shotgun (WGS) entry which is preliminary data.</text>
</comment>
<accession>A0A955RJ75</accession>
<reference evidence="1" key="1">
    <citation type="submission" date="2020-04" db="EMBL/GenBank/DDBJ databases">
        <authorList>
            <person name="Zhang T."/>
        </authorList>
    </citation>
    <scope>NUCLEOTIDE SEQUENCE</scope>
    <source>
        <strain evidence="1">HKST-UBA14</strain>
    </source>
</reference>
<sequence length="87" mass="10001">MRRLFASIPAFDWEGTVAAKMERGEGTNQYQVSEFRPELSLQHKRILENEDVNMGLETSHSRKPLGNYLLHKSGTMLRATRIVRSIV</sequence>
<proteinExistence type="predicted"/>
<evidence type="ECO:0000313" key="2">
    <source>
        <dbReference type="Proteomes" id="UP000783287"/>
    </source>
</evidence>
<dbReference type="AlphaFoldDB" id="A0A955RJ75"/>
<protein>
    <submittedName>
        <fullName evidence="1">Uncharacterized protein</fullName>
    </submittedName>
</protein>
<gene>
    <name evidence="1" type="ORF">KC909_03995</name>
</gene>
<reference evidence="1" key="2">
    <citation type="journal article" date="2021" name="Microbiome">
        <title>Successional dynamics and alternative stable states in a saline activated sludge microbial community over 9 years.</title>
        <authorList>
            <person name="Wang Y."/>
            <person name="Ye J."/>
            <person name="Ju F."/>
            <person name="Liu L."/>
            <person name="Boyd J.A."/>
            <person name="Deng Y."/>
            <person name="Parks D.H."/>
            <person name="Jiang X."/>
            <person name="Yin X."/>
            <person name="Woodcroft B.J."/>
            <person name="Tyson G.W."/>
            <person name="Hugenholtz P."/>
            <person name="Polz M.F."/>
            <person name="Zhang T."/>
        </authorList>
    </citation>
    <scope>NUCLEOTIDE SEQUENCE</scope>
    <source>
        <strain evidence="1">HKST-UBA14</strain>
    </source>
</reference>
<evidence type="ECO:0000313" key="1">
    <source>
        <dbReference type="EMBL" id="MCA9383502.1"/>
    </source>
</evidence>
<organism evidence="1 2">
    <name type="scientific">Candidatus Dojkabacteria bacterium</name>
    <dbReference type="NCBI Taxonomy" id="2099670"/>
    <lineage>
        <taxon>Bacteria</taxon>
        <taxon>Candidatus Dojkabacteria</taxon>
    </lineage>
</organism>
<dbReference type="Proteomes" id="UP000783287">
    <property type="component" value="Unassembled WGS sequence"/>
</dbReference>
<dbReference type="EMBL" id="JAGQLK010000079">
    <property type="protein sequence ID" value="MCA9383502.1"/>
    <property type="molecule type" value="Genomic_DNA"/>
</dbReference>
<name>A0A955RJ75_9BACT</name>